<dbReference type="Gene3D" id="1.10.12.10">
    <property type="entry name" value="Lyase 2-enoyl-coa Hydratase, Chain A, domain 2"/>
    <property type="match status" value="1"/>
</dbReference>
<keyword evidence="3" id="KW-0576">Peroxisome</keyword>
<evidence type="ECO:0000256" key="3">
    <source>
        <dbReference type="ARBA" id="ARBA00023140"/>
    </source>
</evidence>
<dbReference type="Gene3D" id="3.90.226.10">
    <property type="entry name" value="2-enoyl-CoA Hydratase, Chain A, domain 1"/>
    <property type="match status" value="1"/>
</dbReference>
<protein>
    <submittedName>
        <fullName evidence="5">Putative enoyl-CoA hydratase echA12</fullName>
        <ecNumber evidence="5">4.2.1.17</ecNumber>
    </submittedName>
</protein>
<dbReference type="GO" id="GO:0004165">
    <property type="term" value="F:delta(3)-delta(2)-enoyl-CoA isomerase activity"/>
    <property type="evidence" value="ECO:0007669"/>
    <property type="project" value="UniProtKB-ARBA"/>
</dbReference>
<keyword evidence="6" id="KW-1185">Reference proteome</keyword>
<evidence type="ECO:0000256" key="4">
    <source>
        <dbReference type="ARBA" id="ARBA00023235"/>
    </source>
</evidence>
<gene>
    <name evidence="5" type="ORF">D7316_00144</name>
</gene>
<organism evidence="5 6">
    <name type="scientific">Gordonia insulae</name>
    <dbReference type="NCBI Taxonomy" id="2420509"/>
    <lineage>
        <taxon>Bacteria</taxon>
        <taxon>Bacillati</taxon>
        <taxon>Actinomycetota</taxon>
        <taxon>Actinomycetes</taxon>
        <taxon>Mycobacteriales</taxon>
        <taxon>Gordoniaceae</taxon>
        <taxon>Gordonia</taxon>
    </lineage>
</organism>
<comment type="subcellular location">
    <subcellularLocation>
        <location evidence="1">Peroxisome</location>
    </subcellularLocation>
</comment>
<dbReference type="AlphaFoldDB" id="A0A3G8JEK3"/>
<proteinExistence type="inferred from homology"/>
<sequence>MRGVWVVSDNAAGGDGIRVSVDDRGVARIVIHRPHRMNALDGAASRAIIEALDGWSARDDIRVVVIDGEGGSFSTGADVIDIAKVAGENAGGGLDPTQARGVISGGSDLARAIRGVRAPVVAVVDGPAVGIGASVAFASDLIYATERSYFLLAFINIGLMPDGGASMSVAAAVGRARANAMALLGEKLRAAEAFDAGLITEVVADRAALDARVNAVVDKLAGLSSSALRMTKAALDAHTMGDFDAALDRELDGQTALLQSPEFQAAMSAFAGTKN</sequence>
<dbReference type="KEGG" id="gom:D7316_00144"/>
<dbReference type="Pfam" id="PF00378">
    <property type="entry name" value="ECH_1"/>
    <property type="match status" value="1"/>
</dbReference>
<dbReference type="GO" id="GO:0004300">
    <property type="term" value="F:enoyl-CoA hydratase activity"/>
    <property type="evidence" value="ECO:0007669"/>
    <property type="project" value="UniProtKB-EC"/>
</dbReference>
<accession>A0A3G8JEK3</accession>
<dbReference type="CDD" id="cd06558">
    <property type="entry name" value="crotonase-like"/>
    <property type="match status" value="1"/>
</dbReference>
<keyword evidence="5" id="KW-0456">Lyase</keyword>
<evidence type="ECO:0000313" key="6">
    <source>
        <dbReference type="Proteomes" id="UP000271469"/>
    </source>
</evidence>
<name>A0A3G8JEK3_9ACTN</name>
<evidence type="ECO:0000313" key="5">
    <source>
        <dbReference type="EMBL" id="AZG43576.1"/>
    </source>
</evidence>
<dbReference type="Proteomes" id="UP000271469">
    <property type="component" value="Chromosome"/>
</dbReference>
<dbReference type="InterPro" id="IPR029045">
    <property type="entry name" value="ClpP/crotonase-like_dom_sf"/>
</dbReference>
<dbReference type="PANTHER" id="PTHR43684:SF1">
    <property type="entry name" value="ENOYL-COA DELTA ISOMERASE 2"/>
    <property type="match status" value="1"/>
</dbReference>
<dbReference type="EC" id="4.2.1.17" evidence="5"/>
<dbReference type="InterPro" id="IPR051053">
    <property type="entry name" value="ECH/Chromodomain_protein"/>
</dbReference>
<evidence type="ECO:0000256" key="1">
    <source>
        <dbReference type="ARBA" id="ARBA00004275"/>
    </source>
</evidence>
<reference evidence="5 6" key="1">
    <citation type="submission" date="2018-11" db="EMBL/GenBank/DDBJ databases">
        <title>Gordonia insulae sp. nov., isolated from an island soil.</title>
        <authorList>
            <person name="Kim Y.S."/>
            <person name="Kim S.B."/>
        </authorList>
    </citation>
    <scope>NUCLEOTIDE SEQUENCE [LARGE SCALE GENOMIC DNA]</scope>
    <source>
        <strain evidence="5 6">MMS17-SY073</strain>
    </source>
</reference>
<comment type="similarity">
    <text evidence="2">Belongs to the enoyl-CoA hydratase/isomerase family.</text>
</comment>
<dbReference type="InterPro" id="IPR001753">
    <property type="entry name" value="Enoyl-CoA_hydra/iso"/>
</dbReference>
<keyword evidence="4" id="KW-0413">Isomerase</keyword>
<dbReference type="InterPro" id="IPR014748">
    <property type="entry name" value="Enoyl-CoA_hydra_C"/>
</dbReference>
<dbReference type="SUPFAM" id="SSF52096">
    <property type="entry name" value="ClpP/crotonase"/>
    <property type="match status" value="1"/>
</dbReference>
<dbReference type="EMBL" id="CP033972">
    <property type="protein sequence ID" value="AZG43576.1"/>
    <property type="molecule type" value="Genomic_DNA"/>
</dbReference>
<dbReference type="PANTHER" id="PTHR43684">
    <property type="match status" value="1"/>
</dbReference>
<evidence type="ECO:0000256" key="2">
    <source>
        <dbReference type="ARBA" id="ARBA00005254"/>
    </source>
</evidence>